<evidence type="ECO:0000256" key="1">
    <source>
        <dbReference type="ARBA" id="ARBA00004613"/>
    </source>
</evidence>
<dbReference type="OrthoDB" id="6409105at2759"/>
<evidence type="ECO:0000256" key="6">
    <source>
        <dbReference type="PROSITE-ProRule" id="PRU00500"/>
    </source>
</evidence>
<dbReference type="Proteomes" id="UP000092124">
    <property type="component" value="Unassembled WGS sequence"/>
</dbReference>
<feature type="non-terminal residue" evidence="8">
    <location>
        <position position="478"/>
    </location>
</feature>
<evidence type="ECO:0000256" key="2">
    <source>
        <dbReference type="ARBA" id="ARBA00022525"/>
    </source>
</evidence>
<evidence type="ECO:0000313" key="9">
    <source>
        <dbReference type="Proteomes" id="UP000092124"/>
    </source>
</evidence>
<dbReference type="EMBL" id="LZPO01108413">
    <property type="protein sequence ID" value="OBS59215.1"/>
    <property type="molecule type" value="Genomic_DNA"/>
</dbReference>
<sequence length="478" mass="52157">MSILTSMVNSWKGRSPRPVPGPQLWQTMQTQAHFQLLLPPGKMCSADYSGLLQAFQVFILDELTTRGFCQIRVKTFGTLVSSTVCDNSSIRLQCEDNDDWLQATEDVIPLNPYLAISQPTLLLMEMRPATGVTDCQRNEAGLQCDQDGQYQAIQRDMDSGAAFCVDSEGQRLQWLQSETGLSDSQCLMMQKFEKAPESKVIFDANSPVIVKSKVPGADSPLVQCLADCADDEACSYLTVSTVGPEVSCDFYSWTRDNFACMTSDQEQDAVGNSEATSFRSLKCQVKVRTRGADSLAVYVKKGHESTAAGQKSFEPTGFQTVLSGLYSPVVFSASGANLTDAHVFCLLACDRDSCCDGFILTQVKADVATELFLPVDTTQVIVNASHSLPSKQHWLFTHLFSAEQAKLWCLSPVQSGTPSFCPSAALPSLTEEKVALNSWQTLPLSSVIVDPSIKHFDVAHISAASTSNFSVAQDFCLQ</sequence>
<dbReference type="InterPro" id="IPR036857">
    <property type="entry name" value="Thyroglobulin_1_sf"/>
</dbReference>
<dbReference type="SUPFAM" id="SSF57610">
    <property type="entry name" value="Thyroglobulin type-1 domain"/>
    <property type="match status" value="1"/>
</dbReference>
<name>A0A1A6G079_NEOLE</name>
<evidence type="ECO:0000256" key="5">
    <source>
        <dbReference type="ARBA" id="ARBA00023180"/>
    </source>
</evidence>
<dbReference type="GO" id="GO:0005615">
    <property type="term" value="C:extracellular space"/>
    <property type="evidence" value="ECO:0007669"/>
    <property type="project" value="TreeGrafter"/>
</dbReference>
<dbReference type="GO" id="GO:0006590">
    <property type="term" value="P:thyroid hormone generation"/>
    <property type="evidence" value="ECO:0007669"/>
    <property type="project" value="TreeGrafter"/>
</dbReference>
<feature type="domain" description="Thyroglobulin type-1" evidence="7">
    <location>
        <begin position="132"/>
        <end position="186"/>
    </location>
</feature>
<dbReference type="PROSITE" id="PS51162">
    <property type="entry name" value="THYROGLOBULIN_1_2"/>
    <property type="match status" value="1"/>
</dbReference>
<keyword evidence="5" id="KW-0325">Glycoprotein</keyword>
<protein>
    <recommendedName>
        <fullName evidence="7">Thyroglobulin type-1 domain-containing protein</fullName>
    </recommendedName>
</protein>
<keyword evidence="2" id="KW-0964">Secreted</keyword>
<keyword evidence="9" id="KW-1185">Reference proteome</keyword>
<accession>A0A1A6G079</accession>
<gene>
    <name evidence="8" type="ORF">A6R68_09660</name>
</gene>
<organism evidence="8 9">
    <name type="scientific">Neotoma lepida</name>
    <name type="common">Desert woodrat</name>
    <dbReference type="NCBI Taxonomy" id="56216"/>
    <lineage>
        <taxon>Eukaryota</taxon>
        <taxon>Metazoa</taxon>
        <taxon>Chordata</taxon>
        <taxon>Craniata</taxon>
        <taxon>Vertebrata</taxon>
        <taxon>Euteleostomi</taxon>
        <taxon>Mammalia</taxon>
        <taxon>Eutheria</taxon>
        <taxon>Euarchontoglires</taxon>
        <taxon>Glires</taxon>
        <taxon>Rodentia</taxon>
        <taxon>Myomorpha</taxon>
        <taxon>Muroidea</taxon>
        <taxon>Cricetidae</taxon>
        <taxon>Neotominae</taxon>
        <taxon>Neotoma</taxon>
    </lineage>
</organism>
<proteinExistence type="predicted"/>
<comment type="caution">
    <text evidence="6">Lacks conserved residue(s) required for the propagation of feature annotation.</text>
</comment>
<comment type="subcellular location">
    <subcellularLocation>
        <location evidence="1">Secreted</location>
    </subcellularLocation>
</comment>
<dbReference type="InterPro" id="IPR052001">
    <property type="entry name" value="MHC-II_Gamma/Thyroglobulin"/>
</dbReference>
<dbReference type="SMART" id="SM00211">
    <property type="entry name" value="TY"/>
    <property type="match status" value="1"/>
</dbReference>
<dbReference type="Gene3D" id="4.10.800.10">
    <property type="entry name" value="Thyroglobulin type-1"/>
    <property type="match status" value="1"/>
</dbReference>
<dbReference type="PANTHER" id="PTHR14093">
    <property type="entry name" value="HLA CLASS II GAMMA CHAIN"/>
    <property type="match status" value="1"/>
</dbReference>
<dbReference type="STRING" id="56216.A0A1A6G079"/>
<keyword evidence="4" id="KW-1015">Disulfide bond</keyword>
<dbReference type="AlphaFoldDB" id="A0A1A6G079"/>
<evidence type="ECO:0000259" key="7">
    <source>
        <dbReference type="PROSITE" id="PS51162"/>
    </source>
</evidence>
<comment type="caution">
    <text evidence="8">The sequence shown here is derived from an EMBL/GenBank/DDBJ whole genome shotgun (WGS) entry which is preliminary data.</text>
</comment>
<evidence type="ECO:0000256" key="4">
    <source>
        <dbReference type="ARBA" id="ARBA00023157"/>
    </source>
</evidence>
<evidence type="ECO:0000313" key="8">
    <source>
        <dbReference type="EMBL" id="OBS59215.1"/>
    </source>
</evidence>
<reference evidence="8 9" key="1">
    <citation type="submission" date="2016-06" db="EMBL/GenBank/DDBJ databases">
        <title>The Draft Genome Sequence and Annotation of the Desert Woodrat Neotoma lepida.</title>
        <authorList>
            <person name="Campbell M."/>
            <person name="Oakeson K.F."/>
            <person name="Yandell M."/>
            <person name="Halpert J.R."/>
            <person name="Dearing D."/>
        </authorList>
    </citation>
    <scope>NUCLEOTIDE SEQUENCE [LARGE SCALE GENOMIC DNA]</scope>
    <source>
        <strain evidence="8">417</strain>
        <tissue evidence="8">Liver</tissue>
    </source>
</reference>
<evidence type="ECO:0000256" key="3">
    <source>
        <dbReference type="ARBA" id="ARBA00022729"/>
    </source>
</evidence>
<keyword evidence="3" id="KW-0732">Signal</keyword>
<dbReference type="PANTHER" id="PTHR14093:SF19">
    <property type="entry name" value="THYROGLOBULIN"/>
    <property type="match status" value="1"/>
</dbReference>
<dbReference type="InterPro" id="IPR000716">
    <property type="entry name" value="Thyroglobulin_1"/>
</dbReference>
<dbReference type="Pfam" id="PF00086">
    <property type="entry name" value="Thyroglobulin_1"/>
    <property type="match status" value="1"/>
</dbReference>